<feature type="region of interest" description="Disordered" evidence="2">
    <location>
        <begin position="868"/>
        <end position="896"/>
    </location>
</feature>
<gene>
    <name evidence="3" type="ORF">TPC1_17671</name>
</gene>
<keyword evidence="1" id="KW-0175">Coiled coil</keyword>
<feature type="coiled-coil region" evidence="1">
    <location>
        <begin position="463"/>
        <end position="528"/>
    </location>
</feature>
<feature type="compositionally biased region" description="Basic and acidic residues" evidence="2">
    <location>
        <begin position="769"/>
        <end position="780"/>
    </location>
</feature>
<feature type="coiled-coil region" evidence="1">
    <location>
        <begin position="231"/>
        <end position="312"/>
    </location>
</feature>
<dbReference type="EMBL" id="GDID01005717">
    <property type="protein sequence ID" value="JAP90889.1"/>
    <property type="molecule type" value="Transcribed_RNA"/>
</dbReference>
<feature type="compositionally biased region" description="Basic and acidic residues" evidence="2">
    <location>
        <begin position="63"/>
        <end position="79"/>
    </location>
</feature>
<feature type="compositionally biased region" description="Basic and acidic residues" evidence="2">
    <location>
        <begin position="147"/>
        <end position="175"/>
    </location>
</feature>
<feature type="compositionally biased region" description="Low complexity" evidence="2">
    <location>
        <begin position="758"/>
        <end position="768"/>
    </location>
</feature>
<feature type="compositionally biased region" description="Basic and acidic residues" evidence="2">
    <location>
        <begin position="129"/>
        <end position="140"/>
    </location>
</feature>
<feature type="compositionally biased region" description="Polar residues" evidence="2">
    <location>
        <begin position="994"/>
        <end position="1006"/>
    </location>
</feature>
<feature type="region of interest" description="Disordered" evidence="2">
    <location>
        <begin position="964"/>
        <end position="1035"/>
    </location>
</feature>
<feature type="coiled-coil region" evidence="1">
    <location>
        <begin position="838"/>
        <end position="868"/>
    </location>
</feature>
<feature type="compositionally biased region" description="Polar residues" evidence="2">
    <location>
        <begin position="1026"/>
        <end position="1035"/>
    </location>
</feature>
<reference evidence="3" key="1">
    <citation type="submission" date="2015-07" db="EMBL/GenBank/DDBJ databases">
        <title>Adaptation to a free-living lifestyle via gene acquisitions in the diplomonad Trepomonas sp. PC1.</title>
        <authorList>
            <person name="Xu F."/>
            <person name="Jerlstrom-Hultqvist J."/>
            <person name="Kolisko M."/>
            <person name="Simpson A.G.B."/>
            <person name="Roger A.J."/>
            <person name="Svard S.G."/>
            <person name="Andersson J.O."/>
        </authorList>
    </citation>
    <scope>NUCLEOTIDE SEQUENCE</scope>
    <source>
        <strain evidence="3">PC1</strain>
    </source>
</reference>
<feature type="compositionally biased region" description="Basic and acidic residues" evidence="2">
    <location>
        <begin position="984"/>
        <end position="993"/>
    </location>
</feature>
<evidence type="ECO:0000256" key="1">
    <source>
        <dbReference type="SAM" id="Coils"/>
    </source>
</evidence>
<feature type="coiled-coil region" evidence="1">
    <location>
        <begin position="554"/>
        <end position="604"/>
    </location>
</feature>
<evidence type="ECO:0000256" key="2">
    <source>
        <dbReference type="SAM" id="MobiDB-lite"/>
    </source>
</evidence>
<evidence type="ECO:0000313" key="3">
    <source>
        <dbReference type="EMBL" id="JAP90889.1"/>
    </source>
</evidence>
<feature type="region of interest" description="Disordered" evidence="2">
    <location>
        <begin position="758"/>
        <end position="786"/>
    </location>
</feature>
<sequence>DFNFDDFNMDAKPVTKKDSLGSFDDMNFAEPPKPAAQQNAKPKDEFDFGNDFGDDFGDDFGEPVEKKAQPTQPKKEPEAKFNAPEDDFEFDFDPKPKPKEVKAEVKPKKEESASFEFDFDPPKAKKPTIKKEEVKEEPKRSTSSKKQFFEPKQEKEERSSSSKKQFFEPKEEKSNQNKFEPQQQLQEVQPPIYELPAVQEPKPPQFQQFEQIQVPQVQIQQIDMSEIKNLLAAQKVDLEPLQNEIVELRQQIRSLQKESQQDVINEFKVEIMGHLSAFNQQRDQIEQQKLQLQQKELLLNKQQQELSFQQKTFVSEAEQVELQKKQIDQTASLTQNLFKQSQELLQKMKQSETQPEIDFSALERQFSQQMQLLQGKIAAQIEQSIGIEVSKKIQEVLQQMFRNYAGNIQQTVDSNQKQIIQLLQNQTYESQIQEIGNMLQKKLETPQKISQCDEKCSVYVEVVRQLQEKHEQTEKYLQQQQKDLQERMFELHQREETANSLQKRYEMLEKQSQLKEQKNSQLEQLAQQQIDKLYQKEKDLLIKEQALKLKDEEIQSLSKQNDLKEIQLEKLRLEINQKRDDLKQKQLLIEIEEEKQEMRQMADVENRVFSQYGRSNSVQRVQRQPQPQYYQEEEQEYQQIPVQPTMPNTQLQQFQQFQQTPMRLSAKVDESKANFEEFQRAKNQLKEVVQRGNSISHQQNDEELMQRIRALEASYGLNSQQVKKSVSTDSMVQKQQQQIQQLQEQLKLQELLRNQQNMQPQQYQYQQRDYQKEDKRDKTPSDQVLNKPFTPINLIQTQGEMKQVSPLKETKEAKASLSISTKDYKPKAPAQLEGLSESEKFTAQKLQIEQQRKQIEQQAKLIQQQKELQKKPPVAPAQQVKVSQAPPPMTLESKSDFQPKIKAPDFSALDSEQQMVSESYSHGNLNLINGSSSGISGMAPKMIQVTNPFADQKEIPVVPKQMKNPFEEKSDQTIPVKPIAVKSPFDDSSKEQKPSPQSGIGSSGMQNPFGMFQYDQQKLDPFGTEKQGSSDFFGF</sequence>
<feature type="compositionally biased region" description="Acidic residues" evidence="2">
    <location>
        <begin position="52"/>
        <end position="62"/>
    </location>
</feature>
<feature type="region of interest" description="Disordered" evidence="2">
    <location>
        <begin position="1"/>
        <end position="193"/>
    </location>
</feature>
<organism evidence="3">
    <name type="scientific">Trepomonas sp. PC1</name>
    <dbReference type="NCBI Taxonomy" id="1076344"/>
    <lineage>
        <taxon>Eukaryota</taxon>
        <taxon>Metamonada</taxon>
        <taxon>Diplomonadida</taxon>
        <taxon>Hexamitidae</taxon>
        <taxon>Hexamitinae</taxon>
        <taxon>Trepomonas</taxon>
    </lineage>
</organism>
<feature type="compositionally biased region" description="Low complexity" evidence="2">
    <location>
        <begin position="180"/>
        <end position="191"/>
    </location>
</feature>
<feature type="compositionally biased region" description="Basic and acidic residues" evidence="2">
    <location>
        <begin position="92"/>
        <end position="112"/>
    </location>
</feature>
<protein>
    <submittedName>
        <fullName evidence="3">Uncharacterized protein</fullName>
    </submittedName>
</protein>
<feature type="non-terminal residue" evidence="3">
    <location>
        <position position="1"/>
    </location>
</feature>
<name>A0A146K5W7_9EUKA</name>
<proteinExistence type="predicted"/>
<accession>A0A146K5W7</accession>
<dbReference type="AlphaFoldDB" id="A0A146K5W7"/>